<name>A0A1I2K9G4_9ACTN</name>
<dbReference type="InterPro" id="IPR046038">
    <property type="entry name" value="DUF5996"/>
</dbReference>
<dbReference type="STRING" id="1798228.SAMN05216574_12016"/>
<dbReference type="Proteomes" id="UP000198589">
    <property type="component" value="Unassembled WGS sequence"/>
</dbReference>
<protein>
    <recommendedName>
        <fullName evidence="3">Ava_C0101 and related proteins</fullName>
    </recommendedName>
</protein>
<gene>
    <name evidence="1" type="ORF">SAMN05216574_12016</name>
</gene>
<accession>A0A1I2K9G4</accession>
<dbReference type="EMBL" id="FOND01000020">
    <property type="protein sequence ID" value="SFF63053.1"/>
    <property type="molecule type" value="Genomic_DNA"/>
</dbReference>
<dbReference type="AlphaFoldDB" id="A0A1I2K9G4"/>
<dbReference type="OrthoDB" id="9800945at2"/>
<sequence>MLGGVTAGLQPSNERWPAIPVAGWLETRDTLQLYTQVIGKVRMANAGLSNHWWNVPLYPTARGLTTSLMPHPTGPFFQVDLDFVDHRLDVVTAAGGSGSIPLGPRPVAEFHDEVMRLLDELGVATSIWPVPVEIPGAIPFPEDRAHASYDPDAVHRFWLALLQMWRVFTQFRDRFLGKSSPVHVFWGALDLATTRFSGRTAPPHPGGAPNCGPHVMLEAYSHEVSSCGYWPGPPGEEGVFYSYAYPEPAGFRDATGLPDGARWDDGLGEFVLPYELVRTAPDPDALLLAFLQRTYEVAADAAGWDRAALERGDVSPR</sequence>
<evidence type="ECO:0000313" key="2">
    <source>
        <dbReference type="Proteomes" id="UP000198589"/>
    </source>
</evidence>
<evidence type="ECO:0000313" key="1">
    <source>
        <dbReference type="EMBL" id="SFF63053.1"/>
    </source>
</evidence>
<organism evidence="1 2">
    <name type="scientific">Blastococcus tunisiensis</name>
    <dbReference type="NCBI Taxonomy" id="1798228"/>
    <lineage>
        <taxon>Bacteria</taxon>
        <taxon>Bacillati</taxon>
        <taxon>Actinomycetota</taxon>
        <taxon>Actinomycetes</taxon>
        <taxon>Geodermatophilales</taxon>
        <taxon>Geodermatophilaceae</taxon>
        <taxon>Blastococcus</taxon>
    </lineage>
</organism>
<proteinExistence type="predicted"/>
<dbReference type="Pfam" id="PF19459">
    <property type="entry name" value="DUF5996"/>
    <property type="match status" value="1"/>
</dbReference>
<evidence type="ECO:0008006" key="3">
    <source>
        <dbReference type="Google" id="ProtNLM"/>
    </source>
</evidence>
<keyword evidence="2" id="KW-1185">Reference proteome</keyword>
<reference evidence="2" key="1">
    <citation type="submission" date="2016-10" db="EMBL/GenBank/DDBJ databases">
        <authorList>
            <person name="Varghese N."/>
            <person name="Submissions S."/>
        </authorList>
    </citation>
    <scope>NUCLEOTIDE SEQUENCE [LARGE SCALE GENOMIC DNA]</scope>
    <source>
        <strain evidence="2">DSM 46838</strain>
    </source>
</reference>